<name>A0AAD4S6L1_9MAGN</name>
<feature type="compositionally biased region" description="Basic and acidic residues" evidence="1">
    <location>
        <begin position="81"/>
        <end position="92"/>
    </location>
</feature>
<dbReference type="EMBL" id="JAJJMB010013400">
    <property type="protein sequence ID" value="KAI3868745.1"/>
    <property type="molecule type" value="Genomic_DNA"/>
</dbReference>
<feature type="region of interest" description="Disordered" evidence="1">
    <location>
        <begin position="24"/>
        <end position="45"/>
    </location>
</feature>
<evidence type="ECO:0000256" key="1">
    <source>
        <dbReference type="SAM" id="MobiDB-lite"/>
    </source>
</evidence>
<evidence type="ECO:0000313" key="3">
    <source>
        <dbReference type="Proteomes" id="UP001202328"/>
    </source>
</evidence>
<organism evidence="2 3">
    <name type="scientific">Papaver atlanticum</name>
    <dbReference type="NCBI Taxonomy" id="357466"/>
    <lineage>
        <taxon>Eukaryota</taxon>
        <taxon>Viridiplantae</taxon>
        <taxon>Streptophyta</taxon>
        <taxon>Embryophyta</taxon>
        <taxon>Tracheophyta</taxon>
        <taxon>Spermatophyta</taxon>
        <taxon>Magnoliopsida</taxon>
        <taxon>Ranunculales</taxon>
        <taxon>Papaveraceae</taxon>
        <taxon>Papaveroideae</taxon>
        <taxon>Papaver</taxon>
    </lineage>
</organism>
<proteinExistence type="predicted"/>
<reference evidence="2" key="1">
    <citation type="submission" date="2022-04" db="EMBL/GenBank/DDBJ databases">
        <title>A functionally conserved STORR gene fusion in Papaver species that diverged 16.8 million years ago.</title>
        <authorList>
            <person name="Catania T."/>
        </authorList>
    </citation>
    <scope>NUCLEOTIDE SEQUENCE</scope>
    <source>
        <strain evidence="2">S-188037</strain>
    </source>
</reference>
<gene>
    <name evidence="2" type="ORF">MKW98_008830</name>
</gene>
<protein>
    <submittedName>
        <fullName evidence="2">Uncharacterized protein</fullName>
    </submittedName>
</protein>
<evidence type="ECO:0000313" key="2">
    <source>
        <dbReference type="EMBL" id="KAI3868745.1"/>
    </source>
</evidence>
<feature type="region of interest" description="Disordered" evidence="1">
    <location>
        <begin position="58"/>
        <end position="110"/>
    </location>
</feature>
<keyword evidence="3" id="KW-1185">Reference proteome</keyword>
<sequence>MLDHDRCDVTWRMGIEYLPCESELQDDASSVSHSDSCPEEYESDDDIVYFSRSCTLEIKGDTDESEDEDEPEDADDDENVKDEVLSQGKVDEGTDPEFDSCRPEKPSQEAVDKLEEFRALLPGRVKI</sequence>
<dbReference type="Proteomes" id="UP001202328">
    <property type="component" value="Unassembled WGS sequence"/>
</dbReference>
<comment type="caution">
    <text evidence="2">The sequence shown here is derived from an EMBL/GenBank/DDBJ whole genome shotgun (WGS) entry which is preliminary data.</text>
</comment>
<feature type="compositionally biased region" description="Acidic residues" evidence="1">
    <location>
        <begin position="63"/>
        <end position="80"/>
    </location>
</feature>
<feature type="compositionally biased region" description="Basic and acidic residues" evidence="1">
    <location>
        <begin position="99"/>
        <end position="110"/>
    </location>
</feature>
<dbReference type="AlphaFoldDB" id="A0AAD4S6L1"/>
<accession>A0AAD4S6L1</accession>